<dbReference type="Pfam" id="PF00067">
    <property type="entry name" value="p450"/>
    <property type="match status" value="1"/>
</dbReference>
<evidence type="ECO:0000256" key="31">
    <source>
        <dbReference type="ARBA" id="ARBA00051188"/>
    </source>
</evidence>
<keyword evidence="20" id="KW-1207">Sterol metabolism</keyword>
<comment type="catalytic activity">
    <reaction evidence="31">
        <text>testosterone + reduced [NADPH--hemoprotein reductase] + O2 = 16beta,17beta-dihydroxyandrost-4-en-3-one + oxidized [NADPH--hemoprotein reductase] + H2O + H(+)</text>
        <dbReference type="Rhea" id="RHEA:46304"/>
        <dbReference type="Rhea" id="RHEA-COMP:11964"/>
        <dbReference type="Rhea" id="RHEA-COMP:11965"/>
        <dbReference type="ChEBI" id="CHEBI:15377"/>
        <dbReference type="ChEBI" id="CHEBI:15378"/>
        <dbReference type="ChEBI" id="CHEBI:15379"/>
        <dbReference type="ChEBI" id="CHEBI:17347"/>
        <dbReference type="ChEBI" id="CHEBI:57618"/>
        <dbReference type="ChEBI" id="CHEBI:58210"/>
        <dbReference type="ChEBI" id="CHEBI:83027"/>
    </reaction>
    <physiologicalReaction direction="left-to-right" evidence="31">
        <dbReference type="Rhea" id="RHEA:46305"/>
    </physiologicalReaction>
</comment>
<evidence type="ECO:0000256" key="18">
    <source>
        <dbReference type="ARBA" id="ARBA00023098"/>
    </source>
</evidence>
<reference evidence="49 50" key="1">
    <citation type="journal article" date="2011" name="Genome Biol. Evol.">
        <title>Integration of the genetic map and genome assembly of fugu facilitates insights into distinct features of genome evolution in teleosts and mammals.</title>
        <authorList>
            <person name="Kai W."/>
            <person name="Kikuchi K."/>
            <person name="Tohari S."/>
            <person name="Chew A.K."/>
            <person name="Tay A."/>
            <person name="Fujiwara A."/>
            <person name="Hosoya S."/>
            <person name="Suetake H."/>
            <person name="Naruse K."/>
            <person name="Brenner S."/>
            <person name="Suzuki Y."/>
            <person name="Venkatesh B."/>
        </authorList>
    </citation>
    <scope>NUCLEOTIDE SEQUENCE [LARGE SCALE GENOMIC DNA]</scope>
</reference>
<evidence type="ECO:0000256" key="33">
    <source>
        <dbReference type="ARBA" id="ARBA00051527"/>
    </source>
</evidence>
<dbReference type="Gene3D" id="1.10.630.10">
    <property type="entry name" value="Cytochrome P450"/>
    <property type="match status" value="1"/>
</dbReference>
<keyword evidence="21" id="KW-0753">Steroid metabolism</keyword>
<comment type="similarity">
    <text evidence="6 47">Belongs to the cytochrome P450 family.</text>
</comment>
<dbReference type="FunFam" id="1.10.630.10:FF:000031">
    <property type="entry name" value="cholesterol 24-hydroxylase isoform X2"/>
    <property type="match status" value="1"/>
</dbReference>
<dbReference type="GO" id="GO:0030425">
    <property type="term" value="C:dendrite"/>
    <property type="evidence" value="ECO:0007669"/>
    <property type="project" value="UniProtKB-SubCell"/>
</dbReference>
<dbReference type="PRINTS" id="PR00385">
    <property type="entry name" value="P450"/>
</dbReference>
<evidence type="ECO:0000256" key="26">
    <source>
        <dbReference type="ARBA" id="ARBA00050139"/>
    </source>
</evidence>
<dbReference type="GO" id="GO:0098793">
    <property type="term" value="C:presynapse"/>
    <property type="evidence" value="ECO:0007669"/>
    <property type="project" value="UniProtKB-SubCell"/>
</dbReference>
<evidence type="ECO:0000256" key="29">
    <source>
        <dbReference type="ARBA" id="ARBA00050696"/>
    </source>
</evidence>
<comment type="catalytic activity">
    <reaction evidence="39">
        <text>desmosterol + reduced [NADPH--hemoprotein reductase] + O2 = (24S)-25-epoxycholesterol + oxidized [NADPH--hemoprotein reductase] + H2O + H(+)</text>
        <dbReference type="Rhea" id="RHEA:53232"/>
        <dbReference type="Rhea" id="RHEA-COMP:11964"/>
        <dbReference type="Rhea" id="RHEA-COMP:11965"/>
        <dbReference type="ChEBI" id="CHEBI:15377"/>
        <dbReference type="ChEBI" id="CHEBI:15378"/>
        <dbReference type="ChEBI" id="CHEBI:15379"/>
        <dbReference type="ChEBI" id="CHEBI:17737"/>
        <dbReference type="ChEBI" id="CHEBI:41633"/>
        <dbReference type="ChEBI" id="CHEBI:57618"/>
        <dbReference type="ChEBI" id="CHEBI:58210"/>
    </reaction>
    <physiologicalReaction direction="left-to-right" evidence="39">
        <dbReference type="Rhea" id="RHEA:53233"/>
    </physiologicalReaction>
</comment>
<evidence type="ECO:0000256" key="34">
    <source>
        <dbReference type="ARBA" id="ARBA00051606"/>
    </source>
</evidence>
<reference evidence="49" key="2">
    <citation type="submission" date="2025-08" db="UniProtKB">
        <authorList>
            <consortium name="Ensembl"/>
        </authorList>
    </citation>
    <scope>IDENTIFICATION</scope>
</reference>
<reference evidence="49" key="3">
    <citation type="submission" date="2025-09" db="UniProtKB">
        <authorList>
            <consortium name="Ensembl"/>
        </authorList>
    </citation>
    <scope>IDENTIFICATION</scope>
</reference>
<evidence type="ECO:0000256" key="47">
    <source>
        <dbReference type="RuleBase" id="RU000461"/>
    </source>
</evidence>
<dbReference type="GO" id="GO:0020037">
    <property type="term" value="F:heme binding"/>
    <property type="evidence" value="ECO:0007669"/>
    <property type="project" value="InterPro"/>
</dbReference>
<dbReference type="SUPFAM" id="SSF48264">
    <property type="entry name" value="Cytochrome P450"/>
    <property type="match status" value="1"/>
</dbReference>
<dbReference type="GeneTree" id="ENSGT00940000156927"/>
<evidence type="ECO:0000256" key="9">
    <source>
        <dbReference type="ARBA" id="ARBA00022692"/>
    </source>
</evidence>
<evidence type="ECO:0000256" key="28">
    <source>
        <dbReference type="ARBA" id="ARBA00050430"/>
    </source>
</evidence>
<evidence type="ECO:0000256" key="17">
    <source>
        <dbReference type="ARBA" id="ARBA00023033"/>
    </source>
</evidence>
<evidence type="ECO:0000256" key="22">
    <source>
        <dbReference type="ARBA" id="ARBA00023273"/>
    </source>
</evidence>
<comment type="catalytic activity">
    <reaction evidence="34">
        <text>7alpha-hydroxycholesterol + reduced [NADPH--hemoprotein reductase] + O2 = (24S)-7alpha-dihydroxycholesterol + oxidized [NADPH--hemoprotein reductase] + H2O + H(+)</text>
        <dbReference type="Rhea" id="RHEA:46380"/>
        <dbReference type="Rhea" id="RHEA-COMP:11964"/>
        <dbReference type="Rhea" id="RHEA-COMP:11965"/>
        <dbReference type="ChEBI" id="CHEBI:15377"/>
        <dbReference type="ChEBI" id="CHEBI:15378"/>
        <dbReference type="ChEBI" id="CHEBI:15379"/>
        <dbReference type="ChEBI" id="CHEBI:17500"/>
        <dbReference type="ChEBI" id="CHEBI:37640"/>
        <dbReference type="ChEBI" id="CHEBI:57618"/>
        <dbReference type="ChEBI" id="CHEBI:58210"/>
    </reaction>
    <physiologicalReaction direction="left-to-right" evidence="34">
        <dbReference type="Rhea" id="RHEA:46381"/>
    </physiologicalReaction>
</comment>
<dbReference type="AlphaFoldDB" id="A0A674NFA0"/>
<evidence type="ECO:0000256" key="20">
    <source>
        <dbReference type="ARBA" id="ARBA00023166"/>
    </source>
</evidence>
<comment type="catalytic activity">
    <reaction evidence="38">
        <text>progesterone + reduced [NADPH--hemoprotein reductase] + O2 = 17alpha-hydroxyprogesterone + oxidized [NADPH--hemoprotein reductase] + H2O + H(+)</text>
        <dbReference type="Rhea" id="RHEA:46308"/>
        <dbReference type="Rhea" id="RHEA-COMP:11964"/>
        <dbReference type="Rhea" id="RHEA-COMP:11965"/>
        <dbReference type="ChEBI" id="CHEBI:15377"/>
        <dbReference type="ChEBI" id="CHEBI:15378"/>
        <dbReference type="ChEBI" id="CHEBI:15379"/>
        <dbReference type="ChEBI" id="CHEBI:17026"/>
        <dbReference type="ChEBI" id="CHEBI:17252"/>
        <dbReference type="ChEBI" id="CHEBI:57618"/>
        <dbReference type="ChEBI" id="CHEBI:58210"/>
    </reaction>
    <physiologicalReaction direction="left-to-right" evidence="38">
        <dbReference type="Rhea" id="RHEA:46309"/>
    </physiologicalReaction>
</comment>
<keyword evidence="22" id="KW-0966">Cell projection</keyword>
<keyword evidence="16" id="KW-0770">Synapse</keyword>
<evidence type="ECO:0000256" key="46">
    <source>
        <dbReference type="PIRSR" id="PIRSR602401-1"/>
    </source>
</evidence>
<evidence type="ECO:0000256" key="48">
    <source>
        <dbReference type="SAM" id="Phobius"/>
    </source>
</evidence>
<comment type="catalytic activity">
    <reaction evidence="37">
        <text>7-dehydrocholesterol + reduced [NADPH--hemoprotein reductase] + O2 = cholesta-5,7-dien-3beta,24S-diol + oxidized [NADPH--hemoprotein reductase] + H2O + H(+)</text>
        <dbReference type="Rhea" id="RHEA:53244"/>
        <dbReference type="Rhea" id="RHEA-COMP:11964"/>
        <dbReference type="Rhea" id="RHEA-COMP:11965"/>
        <dbReference type="ChEBI" id="CHEBI:15377"/>
        <dbReference type="ChEBI" id="CHEBI:15378"/>
        <dbReference type="ChEBI" id="CHEBI:15379"/>
        <dbReference type="ChEBI" id="CHEBI:17759"/>
        <dbReference type="ChEBI" id="CHEBI:57618"/>
        <dbReference type="ChEBI" id="CHEBI:58210"/>
        <dbReference type="ChEBI" id="CHEBI:137061"/>
    </reaction>
    <physiologicalReaction direction="left-to-right" evidence="37">
        <dbReference type="Rhea" id="RHEA:53245"/>
    </physiologicalReaction>
</comment>
<evidence type="ECO:0000256" key="19">
    <source>
        <dbReference type="ARBA" id="ARBA00023136"/>
    </source>
</evidence>
<keyword evidence="15 46" id="KW-0408">Iron</keyword>
<dbReference type="GO" id="GO:0033781">
    <property type="term" value="F:cholesterol 24-hydroxylase activity"/>
    <property type="evidence" value="ECO:0007669"/>
    <property type="project" value="UniProtKB-EC"/>
</dbReference>
<keyword evidence="12" id="KW-0492">Microsome</keyword>
<evidence type="ECO:0000256" key="45">
    <source>
        <dbReference type="ARBA" id="ARBA00080170"/>
    </source>
</evidence>
<comment type="catalytic activity">
    <reaction evidence="35">
        <text>cholestanol + reduced [NADPH--hemoprotein reductase] + O2 = (24S)-hydroxycholestanol + oxidized [NADPH--hemoprotein reductase] + H2O + H(+)</text>
        <dbReference type="Rhea" id="RHEA:53808"/>
        <dbReference type="Rhea" id="RHEA-COMP:11964"/>
        <dbReference type="Rhea" id="RHEA-COMP:11965"/>
        <dbReference type="ChEBI" id="CHEBI:15377"/>
        <dbReference type="ChEBI" id="CHEBI:15378"/>
        <dbReference type="ChEBI" id="CHEBI:15379"/>
        <dbReference type="ChEBI" id="CHEBI:57618"/>
        <dbReference type="ChEBI" id="CHEBI:58210"/>
        <dbReference type="ChEBI" id="CHEBI:86570"/>
        <dbReference type="ChEBI" id="CHEBI:137687"/>
    </reaction>
    <physiologicalReaction direction="left-to-right" evidence="35">
        <dbReference type="Rhea" id="RHEA:53809"/>
    </physiologicalReaction>
</comment>
<keyword evidence="18" id="KW-0443">Lipid metabolism</keyword>
<evidence type="ECO:0000256" key="36">
    <source>
        <dbReference type="ARBA" id="ARBA00051763"/>
    </source>
</evidence>
<keyword evidence="13 48" id="KW-1133">Transmembrane helix</keyword>
<dbReference type="PANTHER" id="PTHR24293:SF0">
    <property type="entry name" value="CYP46A1 PROTEIN-RELATED"/>
    <property type="match status" value="1"/>
</dbReference>
<comment type="catalytic activity">
    <reaction evidence="27">
        <text>testosterone + reduced [NADPH--hemoprotein reductase] + O2 = 2-hydroxytestosterone + oxidized [NADPH--hemoprotein reductase] + H2O + H(+)</text>
        <dbReference type="Rhea" id="RHEA:46300"/>
        <dbReference type="Rhea" id="RHEA-COMP:11964"/>
        <dbReference type="Rhea" id="RHEA-COMP:11965"/>
        <dbReference type="ChEBI" id="CHEBI:15377"/>
        <dbReference type="ChEBI" id="CHEBI:15378"/>
        <dbReference type="ChEBI" id="CHEBI:15379"/>
        <dbReference type="ChEBI" id="CHEBI:17347"/>
        <dbReference type="ChEBI" id="CHEBI:57618"/>
        <dbReference type="ChEBI" id="CHEBI:58210"/>
        <dbReference type="ChEBI" id="CHEBI:86013"/>
    </reaction>
    <physiologicalReaction direction="left-to-right" evidence="27">
        <dbReference type="Rhea" id="RHEA:46301"/>
    </physiologicalReaction>
</comment>
<evidence type="ECO:0000256" key="13">
    <source>
        <dbReference type="ARBA" id="ARBA00022989"/>
    </source>
</evidence>
<evidence type="ECO:0000256" key="24">
    <source>
        <dbReference type="ARBA" id="ARBA00034110"/>
    </source>
</evidence>
<comment type="catalytic activity">
    <reaction evidence="26">
        <text>desmosterol + reduced [NADPH--hemoprotein reductase] + O2 = (24Z),26-hydroxydesmosterol + oxidized [NADPH--hemoprotein reductase] + H2O + H(+)</text>
        <dbReference type="Rhea" id="RHEA:53236"/>
        <dbReference type="Rhea" id="RHEA-COMP:11964"/>
        <dbReference type="Rhea" id="RHEA-COMP:11965"/>
        <dbReference type="ChEBI" id="CHEBI:15377"/>
        <dbReference type="ChEBI" id="CHEBI:15378"/>
        <dbReference type="ChEBI" id="CHEBI:15379"/>
        <dbReference type="ChEBI" id="CHEBI:17737"/>
        <dbReference type="ChEBI" id="CHEBI:57618"/>
        <dbReference type="ChEBI" id="CHEBI:58210"/>
        <dbReference type="ChEBI" id="CHEBI:137053"/>
    </reaction>
    <physiologicalReaction direction="left-to-right" evidence="26">
        <dbReference type="Rhea" id="RHEA:53237"/>
    </physiologicalReaction>
</comment>
<evidence type="ECO:0000256" key="21">
    <source>
        <dbReference type="ARBA" id="ARBA00023221"/>
    </source>
</evidence>
<evidence type="ECO:0000256" key="12">
    <source>
        <dbReference type="ARBA" id="ARBA00022848"/>
    </source>
</evidence>
<evidence type="ECO:0000256" key="42">
    <source>
        <dbReference type="ARBA" id="ARBA00068948"/>
    </source>
</evidence>
<keyword evidence="7" id="KW-0153">Cholesterol metabolism</keyword>
<evidence type="ECO:0000256" key="27">
    <source>
        <dbReference type="ARBA" id="ARBA00050344"/>
    </source>
</evidence>
<dbReference type="GO" id="GO:0005789">
    <property type="term" value="C:endoplasmic reticulum membrane"/>
    <property type="evidence" value="ECO:0007669"/>
    <property type="project" value="UniProtKB-SubCell"/>
</dbReference>
<proteinExistence type="inferred from homology"/>
<evidence type="ECO:0000256" key="4">
    <source>
        <dbReference type="ARBA" id="ARBA00004389"/>
    </source>
</evidence>
<dbReference type="InterPro" id="IPR017972">
    <property type="entry name" value="Cyt_P450_CS"/>
</dbReference>
<accession>A0A674NFA0</accession>
<evidence type="ECO:0000256" key="39">
    <source>
        <dbReference type="ARBA" id="ARBA00052870"/>
    </source>
</evidence>
<dbReference type="PROSITE" id="PS00086">
    <property type="entry name" value="CYTOCHROME_P450"/>
    <property type="match status" value="1"/>
</dbReference>
<evidence type="ECO:0000256" key="37">
    <source>
        <dbReference type="ARBA" id="ARBA00051817"/>
    </source>
</evidence>
<evidence type="ECO:0000256" key="15">
    <source>
        <dbReference type="ARBA" id="ARBA00023004"/>
    </source>
</evidence>
<evidence type="ECO:0000256" key="6">
    <source>
        <dbReference type="ARBA" id="ARBA00010617"/>
    </source>
</evidence>
<evidence type="ECO:0000256" key="25">
    <source>
        <dbReference type="ARBA" id="ARBA00049645"/>
    </source>
</evidence>
<dbReference type="GO" id="GO:0006707">
    <property type="term" value="P:cholesterol catabolic process"/>
    <property type="evidence" value="ECO:0007669"/>
    <property type="project" value="InterPro"/>
</dbReference>
<dbReference type="Proteomes" id="UP000005226">
    <property type="component" value="Chromosome 16"/>
</dbReference>
<comment type="catalytic activity">
    <reaction evidence="28">
        <text>(24S)-hydroxycholesterol + reduced [NADPH--hemoprotein reductase] + O2 = 24S,25-dihydroxycholesterol + oxidized [NADPH--hemoprotein reductase] + H2O + H(+)</text>
        <dbReference type="Rhea" id="RHEA:46384"/>
        <dbReference type="Rhea" id="RHEA-COMP:11964"/>
        <dbReference type="Rhea" id="RHEA-COMP:11965"/>
        <dbReference type="ChEBI" id="CHEBI:15377"/>
        <dbReference type="ChEBI" id="CHEBI:15378"/>
        <dbReference type="ChEBI" id="CHEBI:15379"/>
        <dbReference type="ChEBI" id="CHEBI:34310"/>
        <dbReference type="ChEBI" id="CHEBI:57618"/>
        <dbReference type="ChEBI" id="CHEBI:58210"/>
        <dbReference type="ChEBI" id="CHEBI:86074"/>
    </reaction>
    <physiologicalReaction direction="left-to-right" evidence="28">
        <dbReference type="Rhea" id="RHEA:46385"/>
    </physiologicalReaction>
</comment>
<evidence type="ECO:0000256" key="3">
    <source>
        <dbReference type="ARBA" id="ARBA00004279"/>
    </source>
</evidence>
<gene>
    <name evidence="49" type="primary">LOC101077010</name>
</gene>
<evidence type="ECO:0000256" key="40">
    <source>
        <dbReference type="ARBA" id="ARBA00054645"/>
    </source>
</evidence>
<evidence type="ECO:0000313" key="50">
    <source>
        <dbReference type="Proteomes" id="UP000005226"/>
    </source>
</evidence>
<dbReference type="PRINTS" id="PR00463">
    <property type="entry name" value="EP450I"/>
</dbReference>
<dbReference type="GO" id="GO:0005506">
    <property type="term" value="F:iron ion binding"/>
    <property type="evidence" value="ECO:0007669"/>
    <property type="project" value="InterPro"/>
</dbReference>
<keyword evidence="19 48" id="KW-0472">Membrane</keyword>
<keyword evidence="14 47" id="KW-0560">Oxidoreductase</keyword>
<evidence type="ECO:0000313" key="49">
    <source>
        <dbReference type="Ensembl" id="ENSTRUP00000071843.1"/>
    </source>
</evidence>
<keyword evidence="8 46" id="KW-0349">Heme</keyword>
<evidence type="ECO:0000256" key="32">
    <source>
        <dbReference type="ARBA" id="ARBA00051503"/>
    </source>
</evidence>
<evidence type="ECO:0000256" key="5">
    <source>
        <dbReference type="ARBA" id="ARBA00005108"/>
    </source>
</evidence>
<organism evidence="49 50">
    <name type="scientific">Takifugu rubripes</name>
    <name type="common">Japanese pufferfish</name>
    <name type="synonym">Fugu rubripes</name>
    <dbReference type="NCBI Taxonomy" id="31033"/>
    <lineage>
        <taxon>Eukaryota</taxon>
        <taxon>Metazoa</taxon>
        <taxon>Chordata</taxon>
        <taxon>Craniata</taxon>
        <taxon>Vertebrata</taxon>
        <taxon>Euteleostomi</taxon>
        <taxon>Actinopterygii</taxon>
        <taxon>Neopterygii</taxon>
        <taxon>Teleostei</taxon>
        <taxon>Neoteleostei</taxon>
        <taxon>Acanthomorphata</taxon>
        <taxon>Eupercaria</taxon>
        <taxon>Tetraodontiformes</taxon>
        <taxon>Tetradontoidea</taxon>
        <taxon>Tetraodontidae</taxon>
        <taxon>Takifugu</taxon>
    </lineage>
</organism>
<evidence type="ECO:0000256" key="23">
    <source>
        <dbReference type="ARBA" id="ARBA00034106"/>
    </source>
</evidence>
<evidence type="ECO:0000256" key="43">
    <source>
        <dbReference type="ARBA" id="ARBA00077287"/>
    </source>
</evidence>
<sequence>MGVFNLIFGWISQASIFLLLLLFIALLGYCMYIKYTHMKYDHIPGPPRDSFFFGHTSKILEIMKDDGVTYGPVYKIYFLHHVMVFVSCPETTKEMLMSPKYTKDKFLHNRISSLFGQRFLGNGLVTVRDHEKWYKQRRIMDPAFSSLYLRSLMGNFNETADKLMDKLSEIADNKTTANMLHLVNCVTMEVLAKVAFGVDLDLLRKSSPFPRAVELCLKGMVFSIRDTFFMNWSFIREVRGACRLLRQTGAQWIQQRKTAMRNGEVPKDILTQIIKSDKQFLIDSVNCNISGQETTANQLGFCIMELGRHPDILERVKKEVDEAIGMKQDISYDDLGHLGYLSQVLKETLRLYPTAPGTSRDLKEDMVIGGVHVPGGVVCVFSSYGMGRMETFFKDPLKFDPDRFDPDAPKPYYCYFPFSLGPRSCLGQNFAQMEAKVVMAKLIQRFDFTLLPGQSFDILDNGTLRPKSGVLCSLRHRDHKK</sequence>
<evidence type="ECO:0000256" key="8">
    <source>
        <dbReference type="ARBA" id="ARBA00022617"/>
    </source>
</evidence>
<evidence type="ECO:0000256" key="38">
    <source>
        <dbReference type="ARBA" id="ARBA00052074"/>
    </source>
</evidence>
<feature type="transmembrane region" description="Helical" evidence="48">
    <location>
        <begin position="6"/>
        <end position="32"/>
    </location>
</feature>
<dbReference type="Ensembl" id="ENSTRUT00000075904.1">
    <property type="protein sequence ID" value="ENSTRUP00000071843.1"/>
    <property type="gene ID" value="ENSTRUG00000022490.2"/>
</dbReference>
<dbReference type="PANTHER" id="PTHR24293">
    <property type="entry name" value="CYTOCHROME P450 FAMILY 46 SUBFAMILY A"/>
    <property type="match status" value="1"/>
</dbReference>
<keyword evidence="17 47" id="KW-0503">Monooxygenase</keyword>
<feature type="binding site" description="axial binding residue" evidence="46">
    <location>
        <position position="425"/>
    </location>
    <ligand>
        <name>heme</name>
        <dbReference type="ChEBI" id="CHEBI:30413"/>
    </ligand>
    <ligandPart>
        <name>Fe</name>
        <dbReference type="ChEBI" id="CHEBI:18248"/>
    </ligandPart>
</feature>
<keyword evidence="9 48" id="KW-0812">Transmembrane</keyword>
<dbReference type="InterPro" id="IPR039983">
    <property type="entry name" value="CYP46A1"/>
</dbReference>
<comment type="catalytic activity">
    <reaction evidence="30">
        <text>cholesterol + reduced [NADPH--hemoprotein reductase] + O2 = (24S)-hydroxycholesterol + oxidized [NADPH--hemoprotein reductase] + H2O + H(+)</text>
        <dbReference type="Rhea" id="RHEA:22716"/>
        <dbReference type="Rhea" id="RHEA-COMP:11964"/>
        <dbReference type="Rhea" id="RHEA-COMP:11965"/>
        <dbReference type="ChEBI" id="CHEBI:15377"/>
        <dbReference type="ChEBI" id="CHEBI:15378"/>
        <dbReference type="ChEBI" id="CHEBI:15379"/>
        <dbReference type="ChEBI" id="CHEBI:16113"/>
        <dbReference type="ChEBI" id="CHEBI:34310"/>
        <dbReference type="ChEBI" id="CHEBI:57618"/>
        <dbReference type="ChEBI" id="CHEBI:58210"/>
        <dbReference type="EC" id="1.14.14.25"/>
    </reaction>
    <physiologicalReaction direction="left-to-right" evidence="30">
        <dbReference type="Rhea" id="RHEA:22717"/>
    </physiologicalReaction>
</comment>
<evidence type="ECO:0000256" key="44">
    <source>
        <dbReference type="ARBA" id="ARBA00079170"/>
    </source>
</evidence>
<comment type="subcellular location">
    <subcellularLocation>
        <location evidence="3">Cell projection</location>
        <location evidence="3">Dendrite</location>
    </subcellularLocation>
    <subcellularLocation>
        <location evidence="4">Endoplasmic reticulum membrane</location>
        <topology evidence="4">Single-pass membrane protein</topology>
    </subcellularLocation>
    <subcellularLocation>
        <location evidence="2">Microsome membrane</location>
        <topology evidence="2">Single-pass membrane protein</topology>
    </subcellularLocation>
    <subcellularLocation>
        <location evidence="24">Postsynapse</location>
    </subcellularLocation>
    <subcellularLocation>
        <location evidence="23">Presynapse</location>
    </subcellularLocation>
</comment>
<evidence type="ECO:0000256" key="30">
    <source>
        <dbReference type="ARBA" id="ARBA00050991"/>
    </source>
</evidence>
<keyword evidence="50" id="KW-1185">Reference proteome</keyword>
<dbReference type="EC" id="1.14.14.25" evidence="41"/>
<dbReference type="InterPro" id="IPR001128">
    <property type="entry name" value="Cyt_P450"/>
</dbReference>
<name>A0A674NFA0_TAKRU</name>
<dbReference type="InterPro" id="IPR036396">
    <property type="entry name" value="Cyt_P450_sf"/>
</dbReference>
<comment type="catalytic activity">
    <reaction evidence="32">
        <text>testosterone + reduced [NADPH--hemoprotein reductase] + O2 = 6beta,17beta-dihydroxyandrost-4-en-3-one + oxidized [NADPH--hemoprotein reductase] + H2O + H(+)</text>
        <dbReference type="Rhea" id="RHEA:46296"/>
        <dbReference type="Rhea" id="RHEA-COMP:11964"/>
        <dbReference type="Rhea" id="RHEA-COMP:11965"/>
        <dbReference type="ChEBI" id="CHEBI:15377"/>
        <dbReference type="ChEBI" id="CHEBI:15378"/>
        <dbReference type="ChEBI" id="CHEBI:15379"/>
        <dbReference type="ChEBI" id="CHEBI:17347"/>
        <dbReference type="ChEBI" id="CHEBI:34477"/>
        <dbReference type="ChEBI" id="CHEBI:57618"/>
        <dbReference type="ChEBI" id="CHEBI:58210"/>
    </reaction>
    <physiologicalReaction direction="left-to-right" evidence="32">
        <dbReference type="Rhea" id="RHEA:46297"/>
    </physiologicalReaction>
</comment>
<evidence type="ECO:0000256" key="7">
    <source>
        <dbReference type="ARBA" id="ARBA00022548"/>
    </source>
</evidence>
<evidence type="ECO:0000256" key="10">
    <source>
        <dbReference type="ARBA" id="ARBA00022723"/>
    </source>
</evidence>
<evidence type="ECO:0000256" key="1">
    <source>
        <dbReference type="ARBA" id="ARBA00001971"/>
    </source>
</evidence>
<dbReference type="GO" id="GO:0098794">
    <property type="term" value="C:postsynapse"/>
    <property type="evidence" value="ECO:0007669"/>
    <property type="project" value="UniProtKB-SubCell"/>
</dbReference>
<evidence type="ECO:0000256" key="41">
    <source>
        <dbReference type="ARBA" id="ARBA00066440"/>
    </source>
</evidence>
<evidence type="ECO:0000256" key="11">
    <source>
        <dbReference type="ARBA" id="ARBA00022824"/>
    </source>
</evidence>
<evidence type="ECO:0000256" key="16">
    <source>
        <dbReference type="ARBA" id="ARBA00023018"/>
    </source>
</evidence>
<evidence type="ECO:0000256" key="14">
    <source>
        <dbReference type="ARBA" id="ARBA00023002"/>
    </source>
</evidence>
<keyword evidence="10 46" id="KW-0479">Metal-binding</keyword>
<keyword evidence="11" id="KW-0256">Endoplasmic reticulum</keyword>
<comment type="pathway">
    <text evidence="5">Lipid metabolism; C21-steroid hormone metabolism.</text>
</comment>
<comment type="catalytic activity">
    <reaction evidence="33">
        <text>4beta-hydroxycholesterol + reduced [NADPH--hemoprotein reductase] + O2 = 4beta,24S-dihydroxycholesterol + oxidized [NADPH--hemoprotein reductase] + H2O + H(+)</text>
        <dbReference type="Rhea" id="RHEA:46392"/>
        <dbReference type="Rhea" id="RHEA-COMP:11964"/>
        <dbReference type="Rhea" id="RHEA-COMP:11965"/>
        <dbReference type="ChEBI" id="CHEBI:15377"/>
        <dbReference type="ChEBI" id="CHEBI:15378"/>
        <dbReference type="ChEBI" id="CHEBI:15379"/>
        <dbReference type="ChEBI" id="CHEBI:57618"/>
        <dbReference type="ChEBI" id="CHEBI:58210"/>
        <dbReference type="ChEBI" id="CHEBI:85778"/>
        <dbReference type="ChEBI" id="CHEBI:86087"/>
    </reaction>
    <physiologicalReaction direction="left-to-right" evidence="33">
        <dbReference type="Rhea" id="RHEA:46393"/>
    </physiologicalReaction>
</comment>
<comment type="function">
    <text evidence="40">P450 monooxygenase that plays a major role in cholesterol homeostasis in the brain. Primarily catalyzes the hydroxylation (with S stereochemistry) at C-24 of cholesterol side chain, triggering cholesterol diffusion out of neurons and its further degradation. By promoting constant cholesterol elimination in neurons, may activate the mevalonate pathway and coordinate the synthesis of new cholesterol and nonsterol isoprenoids involved in synaptic activity and learning. Further hydroxylates cholesterol derivatives and hormone steroids on both the ring and side chain of these molecules, converting them into active oxysterols involved in lipid signaling and biosynthesis. Acts as an epoxidase converting cholesta-5,24-dien-3beta-ol/desmosterol into (24S),25-epoxycholesterol, an abundant lipid ligand of nuclear NR1H2 and NR1H3 receptors shown to promote neurogenesis in developing brain. May also catalyze the oxidative metabolism of xenobiotics, such as clotrimazole.</text>
</comment>
<evidence type="ECO:0000256" key="35">
    <source>
        <dbReference type="ARBA" id="ARBA00051748"/>
    </source>
</evidence>
<dbReference type="InterPro" id="IPR002401">
    <property type="entry name" value="Cyt_P450_E_grp-I"/>
</dbReference>
<comment type="catalytic activity">
    <reaction evidence="29">
        <text>7-dehydrocholesterol + reduced [NADPH--hemoprotein reductase] + O2 = cholesta-5,7-dien-3beta,25-diol + oxidized [NADPH--hemoprotein reductase] + H2O + H(+)</text>
        <dbReference type="Rhea" id="RHEA:53240"/>
        <dbReference type="Rhea" id="RHEA-COMP:11964"/>
        <dbReference type="Rhea" id="RHEA-COMP:11965"/>
        <dbReference type="ChEBI" id="CHEBI:15377"/>
        <dbReference type="ChEBI" id="CHEBI:15378"/>
        <dbReference type="ChEBI" id="CHEBI:15379"/>
        <dbReference type="ChEBI" id="CHEBI:17759"/>
        <dbReference type="ChEBI" id="CHEBI:57618"/>
        <dbReference type="ChEBI" id="CHEBI:58210"/>
        <dbReference type="ChEBI" id="CHEBI:137057"/>
    </reaction>
    <physiologicalReaction direction="left-to-right" evidence="29">
        <dbReference type="Rhea" id="RHEA:53241"/>
    </physiologicalReaction>
</comment>
<comment type="catalytic activity">
    <reaction evidence="36">
        <text>(24S)-hydroxycholesterol + reduced [NADPH--hemoprotein reductase] + O2 = (24S,25R)-24,26-dihydroxycholesterol + oxidized [NADPH--hemoprotein reductase] + H2O + H(+)</text>
        <dbReference type="Rhea" id="RHEA:46388"/>
        <dbReference type="Rhea" id="RHEA-COMP:11964"/>
        <dbReference type="Rhea" id="RHEA-COMP:11965"/>
        <dbReference type="ChEBI" id="CHEBI:15377"/>
        <dbReference type="ChEBI" id="CHEBI:15378"/>
        <dbReference type="ChEBI" id="CHEBI:15379"/>
        <dbReference type="ChEBI" id="CHEBI:34310"/>
        <dbReference type="ChEBI" id="CHEBI:57618"/>
        <dbReference type="ChEBI" id="CHEBI:58210"/>
        <dbReference type="ChEBI" id="CHEBI:86165"/>
    </reaction>
    <physiologicalReaction direction="left-to-right" evidence="36">
        <dbReference type="Rhea" id="RHEA:46389"/>
    </physiologicalReaction>
</comment>
<comment type="cofactor">
    <cofactor evidence="1 46">
        <name>heme</name>
        <dbReference type="ChEBI" id="CHEBI:30413"/>
    </cofactor>
</comment>
<dbReference type="CDD" id="cd20613">
    <property type="entry name" value="CYP46A1-like"/>
    <property type="match status" value="1"/>
</dbReference>
<protein>
    <recommendedName>
        <fullName evidence="42">Cholesterol 24-hydroxylase</fullName>
        <ecNumber evidence="41">1.14.14.25</ecNumber>
    </recommendedName>
    <alternativeName>
        <fullName evidence="44">Cholesterol 24-monooxygenase</fullName>
    </alternativeName>
    <alternativeName>
        <fullName evidence="43">Cholesterol 24S-hydroxylase</fullName>
    </alternativeName>
    <alternativeName>
        <fullName evidence="45">Cytochrome P450 46A1</fullName>
    </alternativeName>
</protein>
<evidence type="ECO:0000256" key="2">
    <source>
        <dbReference type="ARBA" id="ARBA00004111"/>
    </source>
</evidence>
<comment type="pathway">
    <text evidence="25">Steroid metabolism; cholesterol degradation.</text>
</comment>